<reference evidence="1 3" key="1">
    <citation type="submission" date="2021-11" db="EMBL/GenBank/DDBJ databases">
        <authorList>
            <person name="Islam A."/>
            <person name="Islam S."/>
            <person name="Flora M.S."/>
            <person name="Rahman M."/>
            <person name="Ziaur R.M."/>
            <person name="Epstein J.H."/>
            <person name="Hassan M."/>
            <person name="Klassen M."/>
            <person name="Woodard K."/>
            <person name="Webb A."/>
            <person name="Webby R.J."/>
            <person name="El Zowalaty M.E."/>
        </authorList>
    </citation>
    <scope>NUCLEOTIDE SEQUENCE</scope>
    <source>
        <strain evidence="2">Pbs1</strain>
        <strain evidence="1">Pbs3</strain>
    </source>
</reference>
<comment type="caution">
    <text evidence="1">The sequence shown here is derived from an EMBL/GenBank/DDBJ whole genome shotgun (WGS) entry which is preliminary data.</text>
</comment>
<accession>A0AAU9L0P3</accession>
<keyword evidence="3" id="KW-1185">Reference proteome</keyword>
<evidence type="ECO:0000313" key="2">
    <source>
        <dbReference type="EMBL" id="CAH0520479.1"/>
    </source>
</evidence>
<dbReference type="Proteomes" id="UP001160483">
    <property type="component" value="Unassembled WGS sequence"/>
</dbReference>
<dbReference type="SUPFAM" id="SSF56317">
    <property type="entry name" value="Carbon-nitrogen hydrolase"/>
    <property type="match status" value="1"/>
</dbReference>
<gene>
    <name evidence="2" type="ORF">PBS001_LOCUS6956</name>
    <name evidence="1" type="ORF">PBS003_LOCUS3285</name>
</gene>
<name>A0AAU9L0P3_9STRA</name>
<sequence>MERFSLVCKAMFCFFSVTQRYGKIGVAIESDQWYLKVALSLVVQGAELLLYPSAMGSNQYDPNFDPRDQGNE</sequence>
<proteinExistence type="predicted"/>
<protein>
    <submittedName>
        <fullName evidence="1">Uncharacterized protein</fullName>
    </submittedName>
</protein>
<dbReference type="AlphaFoldDB" id="A0AAU9L0P3"/>
<evidence type="ECO:0000313" key="1">
    <source>
        <dbReference type="EMBL" id="CAH0476507.1"/>
    </source>
</evidence>
<organism evidence="1 4">
    <name type="scientific">Peronospora belbahrii</name>
    <dbReference type="NCBI Taxonomy" id="622444"/>
    <lineage>
        <taxon>Eukaryota</taxon>
        <taxon>Sar</taxon>
        <taxon>Stramenopiles</taxon>
        <taxon>Oomycota</taxon>
        <taxon>Peronosporomycetes</taxon>
        <taxon>Peronosporales</taxon>
        <taxon>Peronosporaceae</taxon>
        <taxon>Peronospora</taxon>
    </lineage>
</organism>
<dbReference type="EMBL" id="CAKKTJ010000155">
    <property type="protein sequence ID" value="CAH0476507.1"/>
    <property type="molecule type" value="Genomic_DNA"/>
</dbReference>
<dbReference type="EMBL" id="CAKLCB010000358">
    <property type="protein sequence ID" value="CAH0520479.1"/>
    <property type="molecule type" value="Genomic_DNA"/>
</dbReference>
<evidence type="ECO:0000313" key="3">
    <source>
        <dbReference type="Proteomes" id="UP001158986"/>
    </source>
</evidence>
<dbReference type="Proteomes" id="UP001158986">
    <property type="component" value="Unassembled WGS sequence"/>
</dbReference>
<dbReference type="Gene3D" id="3.60.110.10">
    <property type="entry name" value="Carbon-nitrogen hydrolase"/>
    <property type="match status" value="1"/>
</dbReference>
<evidence type="ECO:0000313" key="4">
    <source>
        <dbReference type="Proteomes" id="UP001160483"/>
    </source>
</evidence>
<dbReference type="InterPro" id="IPR036526">
    <property type="entry name" value="C-N_Hydrolase_sf"/>
</dbReference>